<dbReference type="CDD" id="cd14689">
    <property type="entry name" value="bZIP_CREB3"/>
    <property type="match status" value="1"/>
</dbReference>
<protein>
    <submittedName>
        <fullName evidence="17">Cyclic AMP-responsive element-binding protein 3-like protein 3</fullName>
    </submittedName>
</protein>
<reference evidence="17 18" key="1">
    <citation type="submission" date="2013-11" db="EMBL/GenBank/DDBJ databases">
        <title>Genome sequencing of Stegodyphus mimosarum.</title>
        <authorList>
            <person name="Bechsgaard J."/>
        </authorList>
    </citation>
    <scope>NUCLEOTIDE SEQUENCE [LARGE SCALE GENOMIC DNA]</scope>
</reference>
<evidence type="ECO:0000256" key="11">
    <source>
        <dbReference type="ARBA" id="ARBA00023163"/>
    </source>
</evidence>
<feature type="compositionally biased region" description="Polar residues" evidence="15">
    <location>
        <begin position="203"/>
        <end position="214"/>
    </location>
</feature>
<dbReference type="OMA" id="CYERSAQ"/>
<keyword evidence="12" id="KW-0325">Glycoprotein</keyword>
<keyword evidence="6" id="KW-1133">Transmembrane helix</keyword>
<keyword evidence="13" id="KW-0539">Nucleus</keyword>
<evidence type="ECO:0000256" key="9">
    <source>
        <dbReference type="ARBA" id="ARBA00023136"/>
    </source>
</evidence>
<evidence type="ECO:0000256" key="8">
    <source>
        <dbReference type="ARBA" id="ARBA00023125"/>
    </source>
</evidence>
<dbReference type="Pfam" id="PF00170">
    <property type="entry name" value="bZIP_1"/>
    <property type="match status" value="1"/>
</dbReference>
<evidence type="ECO:0000256" key="6">
    <source>
        <dbReference type="ARBA" id="ARBA00022989"/>
    </source>
</evidence>
<comment type="subcellular location">
    <subcellularLocation>
        <location evidence="1">Endoplasmic reticulum membrane</location>
        <topology evidence="1">Single-pass type II membrane protein</topology>
    </subcellularLocation>
</comment>
<dbReference type="EMBL" id="KK120277">
    <property type="protein sequence ID" value="KFM77931.1"/>
    <property type="molecule type" value="Genomic_DNA"/>
</dbReference>
<keyword evidence="8" id="KW-0238">DNA-binding</keyword>
<dbReference type="GO" id="GO:0005789">
    <property type="term" value="C:endoplasmic reticulum membrane"/>
    <property type="evidence" value="ECO:0007669"/>
    <property type="project" value="UniProtKB-SubCell"/>
</dbReference>
<dbReference type="SMART" id="SM00338">
    <property type="entry name" value="BRLZ"/>
    <property type="match status" value="1"/>
</dbReference>
<organism evidence="17 18">
    <name type="scientific">Stegodyphus mimosarum</name>
    <name type="common">African social velvet spider</name>
    <dbReference type="NCBI Taxonomy" id="407821"/>
    <lineage>
        <taxon>Eukaryota</taxon>
        <taxon>Metazoa</taxon>
        <taxon>Ecdysozoa</taxon>
        <taxon>Arthropoda</taxon>
        <taxon>Chelicerata</taxon>
        <taxon>Arachnida</taxon>
        <taxon>Araneae</taxon>
        <taxon>Araneomorphae</taxon>
        <taxon>Entelegynae</taxon>
        <taxon>Eresoidea</taxon>
        <taxon>Eresidae</taxon>
        <taxon>Stegodyphus</taxon>
    </lineage>
</organism>
<evidence type="ECO:0000256" key="13">
    <source>
        <dbReference type="ARBA" id="ARBA00023242"/>
    </source>
</evidence>
<evidence type="ECO:0000256" key="3">
    <source>
        <dbReference type="ARBA" id="ARBA00022692"/>
    </source>
</evidence>
<proteinExistence type="inferred from homology"/>
<dbReference type="InterPro" id="IPR046347">
    <property type="entry name" value="bZIP_sf"/>
</dbReference>
<feature type="compositionally biased region" description="Low complexity" evidence="15">
    <location>
        <begin position="85"/>
        <end position="101"/>
    </location>
</feature>
<evidence type="ECO:0000256" key="5">
    <source>
        <dbReference type="ARBA" id="ARBA00022968"/>
    </source>
</evidence>
<name>A0A087UKP2_STEMI</name>
<dbReference type="GO" id="GO:0000981">
    <property type="term" value="F:DNA-binding transcription factor activity, RNA polymerase II-specific"/>
    <property type="evidence" value="ECO:0007669"/>
    <property type="project" value="TreeGrafter"/>
</dbReference>
<dbReference type="PANTHER" id="PTHR45996">
    <property type="entry name" value="AGAP001464-PB"/>
    <property type="match status" value="1"/>
</dbReference>
<keyword evidence="4" id="KW-0256">Endoplasmic reticulum</keyword>
<evidence type="ECO:0000256" key="2">
    <source>
        <dbReference type="ARBA" id="ARBA00009050"/>
    </source>
</evidence>
<dbReference type="PROSITE" id="PS50217">
    <property type="entry name" value="BZIP"/>
    <property type="match status" value="1"/>
</dbReference>
<dbReference type="Gene3D" id="1.20.5.170">
    <property type="match status" value="1"/>
</dbReference>
<dbReference type="SUPFAM" id="SSF57959">
    <property type="entry name" value="Leucine zipper domain"/>
    <property type="match status" value="1"/>
</dbReference>
<evidence type="ECO:0000256" key="4">
    <source>
        <dbReference type="ARBA" id="ARBA00022824"/>
    </source>
</evidence>
<evidence type="ECO:0000313" key="18">
    <source>
        <dbReference type="Proteomes" id="UP000054359"/>
    </source>
</evidence>
<keyword evidence="11" id="KW-0804">Transcription</keyword>
<dbReference type="InterPro" id="IPR004827">
    <property type="entry name" value="bZIP"/>
</dbReference>
<dbReference type="InterPro" id="IPR051381">
    <property type="entry name" value="CREB_ATF_subfamily"/>
</dbReference>
<keyword evidence="10" id="KW-0010">Activator</keyword>
<dbReference type="PANTHER" id="PTHR45996:SF3">
    <property type="entry name" value="CREB-H TRANSCRIPTION FACTOR HOMOLOG LET-607"/>
    <property type="match status" value="1"/>
</dbReference>
<dbReference type="Proteomes" id="UP000054359">
    <property type="component" value="Unassembled WGS sequence"/>
</dbReference>
<feature type="non-terminal residue" evidence="17">
    <location>
        <position position="472"/>
    </location>
</feature>
<keyword evidence="9" id="KW-0472">Membrane</keyword>
<gene>
    <name evidence="17" type="ORF">X975_20095</name>
</gene>
<evidence type="ECO:0000256" key="15">
    <source>
        <dbReference type="SAM" id="MobiDB-lite"/>
    </source>
</evidence>
<keyword evidence="18" id="KW-1185">Reference proteome</keyword>
<dbReference type="FunFam" id="1.20.5.170:FF:000042">
    <property type="entry name" value="Cyclic AMP-responsive element-binding protein 3-like protein 3"/>
    <property type="match status" value="1"/>
</dbReference>
<evidence type="ECO:0000256" key="1">
    <source>
        <dbReference type="ARBA" id="ARBA00004648"/>
    </source>
</evidence>
<evidence type="ECO:0000256" key="12">
    <source>
        <dbReference type="ARBA" id="ARBA00023180"/>
    </source>
</evidence>
<dbReference type="PROSITE" id="PS00036">
    <property type="entry name" value="BZIP_BASIC"/>
    <property type="match status" value="1"/>
</dbReference>
<feature type="region of interest" description="Disordered" evidence="15">
    <location>
        <begin position="179"/>
        <end position="214"/>
    </location>
</feature>
<keyword evidence="3" id="KW-0812">Transmembrane</keyword>
<dbReference type="AlphaFoldDB" id="A0A087UKP2"/>
<sequence>MMEFDSSEEILDLLFDKDDPLLKDIDCFVDEDVTKELEQIQKSFSQSGETITCDDFWSSFLKGAEREDYVCDIEDKSSNPDIDSPSHYNESSSPRSSSSGSENVDTSTFTDLITTGTEYSNSIKQDNVYSYFQEHCYERSAQDSSMTNIDIGADVVVVTSEVSSCDDLFHSVIDISESEVSSSSYTDPSPKKRRKGSFGSKGQNNSLQSFSGTVELTEDEKKLMEKEGLHIPTHLPLTKEEERDLKRIRRKIRNKQSAQESRKRKKEYVDGLETRVKLCTSENIKLQKKVQTLEKQQRSLLEQIKNLQSIITNSSGKSVHTSTCLMVLLVSFALFLLPSLFPSSLQSKGLMPGKNGLPPVAGRSRVLLSSKDNVDSSPLTRKMSDENVSSNYKEYAPQMKADYFQESYPDMLKVFDDVPPMKIGKYGDIPEYGLHSPGLKADTSGSALQNESRYVEIGGASDSNKNVVLKLK</sequence>
<evidence type="ECO:0000259" key="16">
    <source>
        <dbReference type="PROSITE" id="PS50217"/>
    </source>
</evidence>
<dbReference type="OrthoDB" id="674948at2759"/>
<keyword evidence="7" id="KW-0805">Transcription regulation</keyword>
<evidence type="ECO:0000256" key="7">
    <source>
        <dbReference type="ARBA" id="ARBA00023015"/>
    </source>
</evidence>
<comment type="similarity">
    <text evidence="2">Belongs to the bZIP family. ATF subfamily.</text>
</comment>
<dbReference type="GO" id="GO:0005634">
    <property type="term" value="C:nucleus"/>
    <property type="evidence" value="ECO:0007669"/>
    <property type="project" value="TreeGrafter"/>
</dbReference>
<evidence type="ECO:0000256" key="10">
    <source>
        <dbReference type="ARBA" id="ARBA00023159"/>
    </source>
</evidence>
<feature type="coiled-coil region" evidence="14">
    <location>
        <begin position="238"/>
        <end position="310"/>
    </location>
</feature>
<feature type="domain" description="BZIP" evidence="16">
    <location>
        <begin position="244"/>
        <end position="307"/>
    </location>
</feature>
<keyword evidence="5" id="KW-0735">Signal-anchor</keyword>
<feature type="compositionally biased region" description="Low complexity" evidence="15">
    <location>
        <begin position="179"/>
        <end position="188"/>
    </location>
</feature>
<evidence type="ECO:0000256" key="14">
    <source>
        <dbReference type="SAM" id="Coils"/>
    </source>
</evidence>
<dbReference type="GO" id="GO:0000978">
    <property type="term" value="F:RNA polymerase II cis-regulatory region sequence-specific DNA binding"/>
    <property type="evidence" value="ECO:0007669"/>
    <property type="project" value="TreeGrafter"/>
</dbReference>
<feature type="region of interest" description="Disordered" evidence="15">
    <location>
        <begin position="74"/>
        <end position="107"/>
    </location>
</feature>
<accession>A0A087UKP2</accession>
<evidence type="ECO:0000313" key="17">
    <source>
        <dbReference type="EMBL" id="KFM77931.1"/>
    </source>
</evidence>
<keyword evidence="14" id="KW-0175">Coiled coil</keyword>
<dbReference type="STRING" id="407821.A0A087UKP2"/>